<evidence type="ECO:0000256" key="6">
    <source>
        <dbReference type="ARBA" id="ARBA00049183"/>
    </source>
</evidence>
<dbReference type="Pfam" id="PF04413">
    <property type="entry name" value="Glycos_transf_N"/>
    <property type="match status" value="1"/>
</dbReference>
<comment type="subcellular location">
    <subcellularLocation>
        <location evidence="8">Cell membrane</location>
    </subcellularLocation>
</comment>
<dbReference type="GO" id="GO:0009245">
    <property type="term" value="P:lipid A biosynthetic process"/>
    <property type="evidence" value="ECO:0007669"/>
    <property type="project" value="TreeGrafter"/>
</dbReference>
<dbReference type="InterPro" id="IPR007507">
    <property type="entry name" value="Glycos_transf_N"/>
</dbReference>
<organism evidence="10 11">
    <name type="scientific">Aquirufa antheringensis</name>
    <dbReference type="NCBI Taxonomy" id="2516559"/>
    <lineage>
        <taxon>Bacteria</taxon>
        <taxon>Pseudomonadati</taxon>
        <taxon>Bacteroidota</taxon>
        <taxon>Cytophagia</taxon>
        <taxon>Cytophagales</taxon>
        <taxon>Flectobacillaceae</taxon>
        <taxon>Aquirufa</taxon>
    </lineage>
</organism>
<evidence type="ECO:0000256" key="1">
    <source>
        <dbReference type="ARBA" id="ARBA00004713"/>
    </source>
</evidence>
<dbReference type="OrthoDB" id="9789797at2"/>
<sequence>MRVCLYSFVLFLYRGLIRFAALFQTKAALMNEGQNQVWAGLEPHFKTNGKPVAWFHTASMGEFEQGRPIIESYKKENPDHFILVTFFSPSGYEVRKNYVGADYVSYLPLDGYFNSARFLDLVKPSLAVFVKYEFWHYYLTGLKKRGVPTILVSAIFRPNQVFFTWYGGFYRRLLDCFTHLFVQDQASADLLQRSNVTVAGDTRFDRVLDTLRNPVSWDLLTSFLDNQEFMVVGSAWQADMEVLIPLINSKKYPFKWVIAPHEIHPEELKSWEEQIELPVAYSQGPAREKADVLFVNEVGRLANLYRGASFAYIGGAFGDGLHNTLEAAVFGPTVFFGNKNYSKFKEARDLIELGLAFPVASTEELDQAMRVIYDVDDVFVNKQVQSRAFVQLQAGATERINQFVRNLAIDGRK</sequence>
<dbReference type="PANTHER" id="PTHR42755">
    <property type="entry name" value="3-DEOXY-MANNO-OCTULOSONATE CYTIDYLYLTRANSFERASE"/>
    <property type="match status" value="1"/>
</dbReference>
<dbReference type="EMBL" id="SEWY01000003">
    <property type="protein sequence ID" value="TBH72924.1"/>
    <property type="molecule type" value="Genomic_DNA"/>
</dbReference>
<dbReference type="InterPro" id="IPR038107">
    <property type="entry name" value="Glycos_transf_N_sf"/>
</dbReference>
<dbReference type="InterPro" id="IPR039901">
    <property type="entry name" value="Kdotransferase"/>
</dbReference>
<dbReference type="Proteomes" id="UP000293583">
    <property type="component" value="Unassembled WGS sequence"/>
</dbReference>
<gene>
    <name evidence="10" type="ORF">EWU20_05995</name>
</gene>
<reference evidence="10 11" key="1">
    <citation type="submission" date="2019-02" db="EMBL/GenBank/DDBJ databases">
        <title>Genome of a new Bacteroidetes strain.</title>
        <authorList>
            <person name="Pitt A."/>
        </authorList>
    </citation>
    <scope>NUCLEOTIDE SEQUENCE [LARGE SCALE GENOMIC DNA]</scope>
    <source>
        <strain evidence="10 11">103A-SOEBACH</strain>
    </source>
</reference>
<dbReference type="GO" id="GO:0043842">
    <property type="term" value="F:Kdo transferase activity"/>
    <property type="evidence" value="ECO:0007669"/>
    <property type="project" value="UniProtKB-EC"/>
</dbReference>
<keyword evidence="8" id="KW-0472">Membrane</keyword>
<dbReference type="GO" id="GO:0005886">
    <property type="term" value="C:plasma membrane"/>
    <property type="evidence" value="ECO:0007669"/>
    <property type="project" value="UniProtKB-SubCell"/>
</dbReference>
<proteinExistence type="inferred from homology"/>
<comment type="similarity">
    <text evidence="8">Belongs to the glycosyltransferase group 1 family.</text>
</comment>
<comment type="catalytic activity">
    <reaction evidence="6 8">
        <text>lipid IVA (E. coli) + CMP-3-deoxy-beta-D-manno-octulosonate = alpha-Kdo-(2-&gt;6)-lipid IVA (E. coli) + CMP + H(+)</text>
        <dbReference type="Rhea" id="RHEA:28066"/>
        <dbReference type="ChEBI" id="CHEBI:15378"/>
        <dbReference type="ChEBI" id="CHEBI:58603"/>
        <dbReference type="ChEBI" id="CHEBI:60364"/>
        <dbReference type="ChEBI" id="CHEBI:60377"/>
        <dbReference type="ChEBI" id="CHEBI:85987"/>
        <dbReference type="EC" id="2.4.99.12"/>
    </reaction>
</comment>
<evidence type="ECO:0000256" key="8">
    <source>
        <dbReference type="RuleBase" id="RU365103"/>
    </source>
</evidence>
<name>A0A4Q9BAS0_9BACT</name>
<keyword evidence="8" id="KW-0448">Lipopolysaccharide biosynthesis</keyword>
<comment type="caution">
    <text evidence="10">The sequence shown here is derived from an EMBL/GenBank/DDBJ whole genome shotgun (WGS) entry which is preliminary data.</text>
</comment>
<comment type="pathway">
    <text evidence="1 8">Bacterial outer membrane biogenesis; LPS core biosynthesis.</text>
</comment>
<comment type="function">
    <text evidence="8">Involved in lipopolysaccharide (LPS) biosynthesis. Catalyzes the transfer of 3-deoxy-D-manno-octulosonate (Kdo) residue(s) from CMP-Kdo to lipid IV(A), the tetraacyldisaccharide-1,4'-bisphosphate precursor of lipid A.</text>
</comment>
<accession>A0A4Q9BAS0</accession>
<evidence type="ECO:0000256" key="4">
    <source>
        <dbReference type="ARBA" id="ARBA00022679"/>
    </source>
</evidence>
<evidence type="ECO:0000313" key="10">
    <source>
        <dbReference type="EMBL" id="TBH72924.1"/>
    </source>
</evidence>
<dbReference type="AlphaFoldDB" id="A0A4Q9BAS0"/>
<dbReference type="UniPathway" id="UPA00958"/>
<keyword evidence="11" id="KW-1185">Reference proteome</keyword>
<dbReference type="Gene3D" id="3.40.50.2000">
    <property type="entry name" value="Glycogen Phosphorylase B"/>
    <property type="match status" value="1"/>
</dbReference>
<dbReference type="PANTHER" id="PTHR42755:SF1">
    <property type="entry name" value="3-DEOXY-D-MANNO-OCTULOSONIC ACID TRANSFERASE, MITOCHONDRIAL-RELATED"/>
    <property type="match status" value="1"/>
</dbReference>
<feature type="domain" description="3-deoxy-D-manno-octulosonic-acid transferase N-terminal" evidence="9">
    <location>
        <begin position="47"/>
        <end position="205"/>
    </location>
</feature>
<evidence type="ECO:0000256" key="3">
    <source>
        <dbReference type="ARBA" id="ARBA00019077"/>
    </source>
</evidence>
<feature type="active site" description="Proton acceptor" evidence="7">
    <location>
        <position position="62"/>
    </location>
</feature>
<keyword evidence="8" id="KW-1003">Cell membrane</keyword>
<dbReference type="Gene3D" id="3.40.50.11720">
    <property type="entry name" value="3-Deoxy-D-manno-octulosonic-acid transferase, N-terminal domain"/>
    <property type="match status" value="1"/>
</dbReference>
<evidence type="ECO:0000256" key="2">
    <source>
        <dbReference type="ARBA" id="ARBA00012621"/>
    </source>
</evidence>
<evidence type="ECO:0000313" key="11">
    <source>
        <dbReference type="Proteomes" id="UP000293583"/>
    </source>
</evidence>
<evidence type="ECO:0000256" key="5">
    <source>
        <dbReference type="ARBA" id="ARBA00031445"/>
    </source>
</evidence>
<protein>
    <recommendedName>
        <fullName evidence="3 8">3-deoxy-D-manno-octulosonic acid transferase</fullName>
        <shortName evidence="8">Kdo transferase</shortName>
        <ecNumber evidence="2 8">2.4.99.12</ecNumber>
    </recommendedName>
    <alternativeName>
        <fullName evidence="5 8">Lipid IV(A) 3-deoxy-D-manno-octulosonic acid transferase</fullName>
    </alternativeName>
</protein>
<dbReference type="SUPFAM" id="SSF53756">
    <property type="entry name" value="UDP-Glycosyltransferase/glycogen phosphorylase"/>
    <property type="match status" value="1"/>
</dbReference>
<keyword evidence="4 8" id="KW-0808">Transferase</keyword>
<dbReference type="RefSeq" id="WP_130923105.1">
    <property type="nucleotide sequence ID" value="NZ_JAANON010000004.1"/>
</dbReference>
<dbReference type="GO" id="GO:0009244">
    <property type="term" value="P:lipopolysaccharide core region biosynthetic process"/>
    <property type="evidence" value="ECO:0007669"/>
    <property type="project" value="UniProtKB-UniRule"/>
</dbReference>
<dbReference type="EC" id="2.4.99.12" evidence="2 8"/>
<evidence type="ECO:0000256" key="7">
    <source>
        <dbReference type="PIRSR" id="PIRSR639901-1"/>
    </source>
</evidence>
<evidence type="ECO:0000259" key="9">
    <source>
        <dbReference type="Pfam" id="PF04413"/>
    </source>
</evidence>